<organism evidence="1 2">
    <name type="scientific">Calocera cornea HHB12733</name>
    <dbReference type="NCBI Taxonomy" id="1353952"/>
    <lineage>
        <taxon>Eukaryota</taxon>
        <taxon>Fungi</taxon>
        <taxon>Dikarya</taxon>
        <taxon>Basidiomycota</taxon>
        <taxon>Agaricomycotina</taxon>
        <taxon>Dacrymycetes</taxon>
        <taxon>Dacrymycetales</taxon>
        <taxon>Dacrymycetaceae</taxon>
        <taxon>Calocera</taxon>
    </lineage>
</organism>
<dbReference type="InParanoid" id="A0A165JIA7"/>
<evidence type="ECO:0008006" key="3">
    <source>
        <dbReference type="Google" id="ProtNLM"/>
    </source>
</evidence>
<gene>
    <name evidence="1" type="ORF">CALCODRAFT_328872</name>
</gene>
<sequence>MHRAICIPDIVELILSWLERSDAVRLGRTCRILFGITMDTVWKTLNDLEFIGPLLNPPPLWLEKHRYTLIDKPKLIPRARAYLAHVRILDIQGPSFEFLTDHFSPSDLFPNITSLTLSSRTVAQNDRYHGYLLPGITNLSIKEVIQRCGSGGVKWEPFVNFLGLFKQHPKRLETFELELIWPKYDATSLYEVSAATRRMLLWHPELIRVNIVGYPDPLLASLGTLPQLQELELLFAVSMRLADSEVPVVGSFKSLKKIKCTSSSSETLGCVLASISSPHLEDIEIKDDVNPRGLNEDGSPLAFPVLPAIVKHTASLRRLNISHFVNGVNTTWSELRPLLECHRIEDFEFLCESMRFTDDDVDDIVKAWPLIKRLYIKPRIQEVRLFQPMPEDERTVRVSCRGLQTLSACSHLLSLCVPLCLTNPPDATNTDQATPRLCPLHILDIRRALFDVDKPQELEHFLRTSFPRLRYLRFERQPFSFFNHPATVRASNRKYNLLSILRQNLLHPVSRHIGYTFSLEDSVVAEQDT</sequence>
<name>A0A165JIA7_9BASI</name>
<evidence type="ECO:0000313" key="1">
    <source>
        <dbReference type="EMBL" id="KZT61872.1"/>
    </source>
</evidence>
<reference evidence="1 2" key="1">
    <citation type="journal article" date="2016" name="Mol. Biol. Evol.">
        <title>Comparative Genomics of Early-Diverging Mushroom-Forming Fungi Provides Insights into the Origins of Lignocellulose Decay Capabilities.</title>
        <authorList>
            <person name="Nagy L.G."/>
            <person name="Riley R."/>
            <person name="Tritt A."/>
            <person name="Adam C."/>
            <person name="Daum C."/>
            <person name="Floudas D."/>
            <person name="Sun H."/>
            <person name="Yadav J.S."/>
            <person name="Pangilinan J."/>
            <person name="Larsson K.H."/>
            <person name="Matsuura K."/>
            <person name="Barry K."/>
            <person name="Labutti K."/>
            <person name="Kuo R."/>
            <person name="Ohm R.A."/>
            <person name="Bhattacharya S.S."/>
            <person name="Shirouzu T."/>
            <person name="Yoshinaga Y."/>
            <person name="Martin F.M."/>
            <person name="Grigoriev I.V."/>
            <person name="Hibbett D.S."/>
        </authorList>
    </citation>
    <scope>NUCLEOTIDE SEQUENCE [LARGE SCALE GENOMIC DNA]</scope>
    <source>
        <strain evidence="1 2">HHB12733</strain>
    </source>
</reference>
<dbReference type="Gene3D" id="3.80.10.10">
    <property type="entry name" value="Ribonuclease Inhibitor"/>
    <property type="match status" value="1"/>
</dbReference>
<proteinExistence type="predicted"/>
<dbReference type="OrthoDB" id="2447803at2759"/>
<protein>
    <recommendedName>
        <fullName evidence="3">F-box domain-containing protein</fullName>
    </recommendedName>
</protein>
<dbReference type="Proteomes" id="UP000076842">
    <property type="component" value="Unassembled WGS sequence"/>
</dbReference>
<dbReference type="SUPFAM" id="SSF52047">
    <property type="entry name" value="RNI-like"/>
    <property type="match status" value="1"/>
</dbReference>
<dbReference type="InterPro" id="IPR036047">
    <property type="entry name" value="F-box-like_dom_sf"/>
</dbReference>
<dbReference type="InterPro" id="IPR032675">
    <property type="entry name" value="LRR_dom_sf"/>
</dbReference>
<accession>A0A165JIA7</accession>
<dbReference type="AlphaFoldDB" id="A0A165JIA7"/>
<keyword evidence="2" id="KW-1185">Reference proteome</keyword>
<dbReference type="SUPFAM" id="SSF81383">
    <property type="entry name" value="F-box domain"/>
    <property type="match status" value="1"/>
</dbReference>
<dbReference type="EMBL" id="KV423920">
    <property type="protein sequence ID" value="KZT61872.1"/>
    <property type="molecule type" value="Genomic_DNA"/>
</dbReference>
<evidence type="ECO:0000313" key="2">
    <source>
        <dbReference type="Proteomes" id="UP000076842"/>
    </source>
</evidence>